<feature type="chain" id="PRO_5042859620" evidence="2">
    <location>
        <begin position="21"/>
        <end position="308"/>
    </location>
</feature>
<proteinExistence type="predicted"/>
<accession>A0AAN9GBI5</accession>
<keyword evidence="2" id="KW-0732">Signal</keyword>
<feature type="signal peptide" evidence="2">
    <location>
        <begin position="1"/>
        <end position="20"/>
    </location>
</feature>
<sequence length="308" mass="30595">MAPSTLSLFLTALMFAGVSGADKELGEVCATGDMCVHPSLELTCDAFAKKCLIQQDKACGGDGHKYLCVTGAECDGTSNKCTCTSTAYTASGVKCTVAEDKYGGTCPTGDTCTAASNLVCANTFCGCTAGNKPKLSDGICEANADNKVGQVCTNDRPSGECGDPTSTFLSCPSSGIKTCTCNAGYAGPVGGTCAAIAQQKVGRVCTIANAAEVTSCGPPATTNLECSNLACACKDGYYGVTGGDCVPAAGKLNGGCSGADRGTCADSDALCTGTGAKLCSKKSGAITVIASALTVMLVAVSGHILTLH</sequence>
<keyword evidence="4" id="KW-1185">Reference proteome</keyword>
<dbReference type="Proteomes" id="UP001374579">
    <property type="component" value="Unassembled WGS sequence"/>
</dbReference>
<dbReference type="AlphaFoldDB" id="A0AAN9GBI5"/>
<keyword evidence="1" id="KW-0812">Transmembrane</keyword>
<evidence type="ECO:0000256" key="1">
    <source>
        <dbReference type="SAM" id="Phobius"/>
    </source>
</evidence>
<protein>
    <submittedName>
        <fullName evidence="3">Uncharacterized protein</fullName>
    </submittedName>
</protein>
<comment type="caution">
    <text evidence="3">The sequence shown here is derived from an EMBL/GenBank/DDBJ whole genome shotgun (WGS) entry which is preliminary data.</text>
</comment>
<keyword evidence="1" id="KW-0472">Membrane</keyword>
<evidence type="ECO:0000256" key="2">
    <source>
        <dbReference type="SAM" id="SignalP"/>
    </source>
</evidence>
<dbReference type="EMBL" id="JBAMIC010000010">
    <property type="protein sequence ID" value="KAK7102167.1"/>
    <property type="molecule type" value="Genomic_DNA"/>
</dbReference>
<gene>
    <name evidence="3" type="ORF">V1264_020429</name>
</gene>
<evidence type="ECO:0000313" key="4">
    <source>
        <dbReference type="Proteomes" id="UP001374579"/>
    </source>
</evidence>
<reference evidence="3 4" key="1">
    <citation type="submission" date="2024-02" db="EMBL/GenBank/DDBJ databases">
        <title>Chromosome-scale genome assembly of the rough periwinkle Littorina saxatilis.</title>
        <authorList>
            <person name="De Jode A."/>
            <person name="Faria R."/>
            <person name="Formenti G."/>
            <person name="Sims Y."/>
            <person name="Smith T.P."/>
            <person name="Tracey A."/>
            <person name="Wood J.M.D."/>
            <person name="Zagrodzka Z.B."/>
            <person name="Johannesson K."/>
            <person name="Butlin R.K."/>
            <person name="Leder E.H."/>
        </authorList>
    </citation>
    <scope>NUCLEOTIDE SEQUENCE [LARGE SCALE GENOMIC DNA]</scope>
    <source>
        <strain evidence="3">Snail1</strain>
        <tissue evidence="3">Muscle</tissue>
    </source>
</reference>
<organism evidence="3 4">
    <name type="scientific">Littorina saxatilis</name>
    <dbReference type="NCBI Taxonomy" id="31220"/>
    <lineage>
        <taxon>Eukaryota</taxon>
        <taxon>Metazoa</taxon>
        <taxon>Spiralia</taxon>
        <taxon>Lophotrochozoa</taxon>
        <taxon>Mollusca</taxon>
        <taxon>Gastropoda</taxon>
        <taxon>Caenogastropoda</taxon>
        <taxon>Littorinimorpha</taxon>
        <taxon>Littorinoidea</taxon>
        <taxon>Littorinidae</taxon>
        <taxon>Littorina</taxon>
    </lineage>
</organism>
<feature type="transmembrane region" description="Helical" evidence="1">
    <location>
        <begin position="284"/>
        <end position="307"/>
    </location>
</feature>
<evidence type="ECO:0000313" key="3">
    <source>
        <dbReference type="EMBL" id="KAK7102167.1"/>
    </source>
</evidence>
<keyword evidence="1" id="KW-1133">Transmembrane helix</keyword>
<name>A0AAN9GBI5_9CAEN</name>